<evidence type="ECO:0000256" key="3">
    <source>
        <dbReference type="ARBA" id="ARBA00023015"/>
    </source>
</evidence>
<keyword evidence="3" id="KW-0805">Transcription regulation</keyword>
<evidence type="ECO:0000256" key="4">
    <source>
        <dbReference type="ARBA" id="ARBA00023163"/>
    </source>
</evidence>
<dbReference type="InterPro" id="IPR002197">
    <property type="entry name" value="HTH_Fis"/>
</dbReference>
<comment type="caution">
    <text evidence="6">The sequence shown here is derived from an EMBL/GenBank/DDBJ whole genome shotgun (WGS) entry which is preliminary data.</text>
</comment>
<dbReference type="GO" id="GO:0006355">
    <property type="term" value="P:regulation of DNA-templated transcription"/>
    <property type="evidence" value="ECO:0007669"/>
    <property type="project" value="InterPro"/>
</dbReference>
<dbReference type="InterPro" id="IPR002078">
    <property type="entry name" value="Sigma_54_int"/>
</dbReference>
<protein>
    <submittedName>
        <fullName evidence="6">Phage shock protein operon transcriptional activator</fullName>
    </submittedName>
</protein>
<keyword evidence="1" id="KW-0547">Nucleotide-binding</keyword>
<feature type="domain" description="Sigma-54 factor interaction" evidence="5">
    <location>
        <begin position="6"/>
        <end position="236"/>
    </location>
</feature>
<dbReference type="Gene3D" id="1.10.10.60">
    <property type="entry name" value="Homeodomain-like"/>
    <property type="match status" value="1"/>
</dbReference>
<reference evidence="6 7" key="1">
    <citation type="submission" date="2019-06" db="EMBL/GenBank/DDBJ databases">
        <title>Whole genome sequence for Cellvibrionaceae sp. R142.</title>
        <authorList>
            <person name="Wang G."/>
        </authorList>
    </citation>
    <scope>NUCLEOTIDE SEQUENCE [LARGE SCALE GENOMIC DNA]</scope>
    <source>
        <strain evidence="6 7">R142</strain>
    </source>
</reference>
<dbReference type="Pfam" id="PF00158">
    <property type="entry name" value="Sigma54_activat"/>
    <property type="match status" value="1"/>
</dbReference>
<dbReference type="RefSeq" id="WP_142929564.1">
    <property type="nucleotide sequence ID" value="NZ_ML660108.1"/>
</dbReference>
<gene>
    <name evidence="6" type="primary">pspF</name>
    <name evidence="6" type="ORF">FKG94_24355</name>
</gene>
<proteinExistence type="predicted"/>
<accession>A0A545SSK8</accession>
<keyword evidence="2" id="KW-0067">ATP-binding</keyword>
<dbReference type="Gene3D" id="3.40.50.300">
    <property type="entry name" value="P-loop containing nucleotide triphosphate hydrolases"/>
    <property type="match status" value="1"/>
</dbReference>
<dbReference type="InterPro" id="IPR009057">
    <property type="entry name" value="Homeodomain-like_sf"/>
</dbReference>
<sequence>MAEQRIIGKSPSWVEALDHVSQLAPINRTALIIGERGTGKELIAERLHFLSPRWDQPFIKINCAAYTDSLLESELFGYEPGAFTGANRLHRGHFERAQDGTLFLDELGTLGDRVQEKVLRVIEYGEFERLGGQKTLQVDVRIAAATNADLQAMAAAGKFRHDLLDRLAFDVVHLPPLRRRREDIADLSEYFAVRMCHELGWELFPGFAREAMDVLLDYSWPGNVRELKNVVERSVYRWGNPQEPIERIIVDPFAADVEGAAESAGGVEGKGREGEHQAIAAPTQAAGPIDFEQAVKNFEVQLLQKTLQRCQHHQGETAKQLGLTYNQFRGLYRKYRLNAPQ</sequence>
<dbReference type="GO" id="GO:0043565">
    <property type="term" value="F:sequence-specific DNA binding"/>
    <property type="evidence" value="ECO:0007669"/>
    <property type="project" value="InterPro"/>
</dbReference>
<name>A0A545SSK8_9GAMM</name>
<dbReference type="SUPFAM" id="SSF46689">
    <property type="entry name" value="Homeodomain-like"/>
    <property type="match status" value="1"/>
</dbReference>
<evidence type="ECO:0000259" key="5">
    <source>
        <dbReference type="PROSITE" id="PS50045"/>
    </source>
</evidence>
<evidence type="ECO:0000313" key="6">
    <source>
        <dbReference type="EMBL" id="TQV67970.1"/>
    </source>
</evidence>
<dbReference type="InterPro" id="IPR058031">
    <property type="entry name" value="AAA_lid_NorR"/>
</dbReference>
<dbReference type="PANTHER" id="PTHR32071:SF38">
    <property type="entry name" value="PSP OPERON TRANSCRIPTIONAL ACTIVATOR"/>
    <property type="match status" value="1"/>
</dbReference>
<dbReference type="Proteomes" id="UP000319732">
    <property type="component" value="Unassembled WGS sequence"/>
</dbReference>
<dbReference type="InterPro" id="IPR014317">
    <property type="entry name" value="Transcription_activator_PspF"/>
</dbReference>
<dbReference type="NCBIfam" id="TIGR02974">
    <property type="entry name" value="phageshock_pspF"/>
    <property type="match status" value="1"/>
</dbReference>
<dbReference type="EMBL" id="VHSG01000032">
    <property type="protein sequence ID" value="TQV67970.1"/>
    <property type="molecule type" value="Genomic_DNA"/>
</dbReference>
<evidence type="ECO:0000256" key="2">
    <source>
        <dbReference type="ARBA" id="ARBA00022840"/>
    </source>
</evidence>
<dbReference type="InterPro" id="IPR003593">
    <property type="entry name" value="AAA+_ATPase"/>
</dbReference>
<dbReference type="AlphaFoldDB" id="A0A545SSK8"/>
<dbReference type="PROSITE" id="PS00688">
    <property type="entry name" value="SIGMA54_INTERACT_3"/>
    <property type="match status" value="1"/>
</dbReference>
<keyword evidence="4" id="KW-0804">Transcription</keyword>
<dbReference type="CDD" id="cd00009">
    <property type="entry name" value="AAA"/>
    <property type="match status" value="1"/>
</dbReference>
<dbReference type="OrthoDB" id="9804019at2"/>
<dbReference type="Pfam" id="PF25601">
    <property type="entry name" value="AAA_lid_14"/>
    <property type="match status" value="1"/>
</dbReference>
<dbReference type="GO" id="GO:0005524">
    <property type="term" value="F:ATP binding"/>
    <property type="evidence" value="ECO:0007669"/>
    <property type="project" value="UniProtKB-KW"/>
</dbReference>
<organism evidence="6 7">
    <name type="scientific">Exilibacterium tricleocarpae</name>
    <dbReference type="NCBI Taxonomy" id="2591008"/>
    <lineage>
        <taxon>Bacteria</taxon>
        <taxon>Pseudomonadati</taxon>
        <taxon>Pseudomonadota</taxon>
        <taxon>Gammaproteobacteria</taxon>
        <taxon>Cellvibrionales</taxon>
        <taxon>Cellvibrionaceae</taxon>
        <taxon>Exilibacterium</taxon>
    </lineage>
</organism>
<dbReference type="FunFam" id="3.40.50.300:FF:000006">
    <property type="entry name" value="DNA-binding transcriptional regulator NtrC"/>
    <property type="match status" value="1"/>
</dbReference>
<dbReference type="PANTHER" id="PTHR32071">
    <property type="entry name" value="TRANSCRIPTIONAL REGULATORY PROTEIN"/>
    <property type="match status" value="1"/>
</dbReference>
<dbReference type="SUPFAM" id="SSF52540">
    <property type="entry name" value="P-loop containing nucleoside triphosphate hydrolases"/>
    <property type="match status" value="1"/>
</dbReference>
<dbReference type="SMART" id="SM00382">
    <property type="entry name" value="AAA"/>
    <property type="match status" value="1"/>
</dbReference>
<dbReference type="PROSITE" id="PS50045">
    <property type="entry name" value="SIGMA54_INTERACT_4"/>
    <property type="match status" value="1"/>
</dbReference>
<dbReference type="Pfam" id="PF02954">
    <property type="entry name" value="HTH_8"/>
    <property type="match status" value="1"/>
</dbReference>
<evidence type="ECO:0000256" key="1">
    <source>
        <dbReference type="ARBA" id="ARBA00022741"/>
    </source>
</evidence>
<evidence type="ECO:0000313" key="7">
    <source>
        <dbReference type="Proteomes" id="UP000319732"/>
    </source>
</evidence>
<dbReference type="Gene3D" id="1.10.8.60">
    <property type="match status" value="1"/>
</dbReference>
<dbReference type="InterPro" id="IPR025944">
    <property type="entry name" value="Sigma_54_int_dom_CS"/>
</dbReference>
<keyword evidence="7" id="KW-1185">Reference proteome</keyword>
<dbReference type="InterPro" id="IPR027417">
    <property type="entry name" value="P-loop_NTPase"/>
</dbReference>